<dbReference type="EMBL" id="JACHVU010000001">
    <property type="protein sequence ID" value="MBB2989037.1"/>
    <property type="molecule type" value="Genomic_DNA"/>
</dbReference>
<feature type="compositionally biased region" description="Polar residues" evidence="1">
    <location>
        <begin position="250"/>
        <end position="259"/>
    </location>
</feature>
<dbReference type="InterPro" id="IPR010221">
    <property type="entry name" value="VCBS_dom"/>
</dbReference>
<evidence type="ECO:0000313" key="2">
    <source>
        <dbReference type="EMBL" id="MBB2989037.1"/>
    </source>
</evidence>
<dbReference type="Gene3D" id="3.90.1720.10">
    <property type="entry name" value="endopeptidase domain like (from Nostoc punctiforme)"/>
    <property type="match status" value="1"/>
</dbReference>
<protein>
    <submittedName>
        <fullName evidence="2">VCBS repeat-containing protein</fullName>
    </submittedName>
</protein>
<dbReference type="AlphaFoldDB" id="A0A839PZX1"/>
<gene>
    <name evidence="2" type="ORF">FHR72_000494</name>
</gene>
<dbReference type="Pfam" id="PF17963">
    <property type="entry name" value="Big_9"/>
    <property type="match status" value="2"/>
</dbReference>
<proteinExistence type="predicted"/>
<keyword evidence="3" id="KW-1185">Reference proteome</keyword>
<feature type="compositionally biased region" description="Low complexity" evidence="1">
    <location>
        <begin position="1"/>
        <end position="31"/>
    </location>
</feature>
<name>A0A839PZX1_MYCIR</name>
<sequence length="599" mass="61060">MAGTGTATADSGTDGSESSSTSTDSRSSDASKTNTATEANNEAGSEPDGASATPAGGTENDRDVAETAEAEAADENEDASSLKDNQRKTATFRRVGEAPAAGEATSDGPVDEDPLLAAAFALPVVPSDGKEAAKGSNRSAAVPNTAPTVTVRSPGSPGMFSSNVYGRIKATDPDRDKLTYIGGSTALGKVSVNRFGSFTYTPTKAAQHDAAAPNGRKTDSIGITVDDGFGGVVTTYVTVTIKPANARPNGRTTMGATNPATGAVTGKVTGTDKDGDVLGFAGSAATERGNVVVYGDGTFVYTPTAEALAGATSLFKRTDRFSVTVTDGHGGTATVSVRVKIPKPGANQSPQLGSPQFTVDGIDGNNGLVVGHINATDPEGFALTYRLNLTVDPGVGTVAVNPGGQFSFVPTVAAREAAFRSPGEDTVQFSAVVTDGAAESIVVITVPVSAKAPPPPPPSTPPLSARVDSFVAATRGRTIAAPDGSYPGECVSLVKRFLRDVHGISAGAWGNAVDYRQGAVGGNQMAARGFVWRTDGNFQNGDILVWGSGAGTAFGHIGIWHAGKLYDQNNYGSGRASAPRTANYSPYIPPGRLGYWRKA</sequence>
<organism evidence="2 3">
    <name type="scientific">Mycolicibacterium iranicum</name>
    <name type="common">Mycobacterium iranicum</name>
    <dbReference type="NCBI Taxonomy" id="912594"/>
    <lineage>
        <taxon>Bacteria</taxon>
        <taxon>Bacillati</taxon>
        <taxon>Actinomycetota</taxon>
        <taxon>Actinomycetes</taxon>
        <taxon>Mycobacteriales</taxon>
        <taxon>Mycobacteriaceae</taxon>
        <taxon>Mycolicibacterium</taxon>
    </lineage>
</organism>
<feature type="compositionally biased region" description="Acidic residues" evidence="1">
    <location>
        <begin position="66"/>
        <end position="78"/>
    </location>
</feature>
<dbReference type="RefSeq" id="WP_183466307.1">
    <property type="nucleotide sequence ID" value="NZ_JACHVU010000001.1"/>
</dbReference>
<reference evidence="2 3" key="1">
    <citation type="submission" date="2020-08" db="EMBL/GenBank/DDBJ databases">
        <title>The Agave Microbiome: Exploring the role of microbial communities in plant adaptations to desert environments.</title>
        <authorList>
            <person name="Partida-Martinez L.P."/>
        </authorList>
    </citation>
    <scope>NUCLEOTIDE SEQUENCE [LARGE SCALE GENOMIC DNA]</scope>
    <source>
        <strain evidence="2 3">AT2.18</strain>
    </source>
</reference>
<feature type="region of interest" description="Disordered" evidence="1">
    <location>
        <begin position="128"/>
        <end position="155"/>
    </location>
</feature>
<evidence type="ECO:0000313" key="3">
    <source>
        <dbReference type="Proteomes" id="UP000550501"/>
    </source>
</evidence>
<feature type="region of interest" description="Disordered" evidence="1">
    <location>
        <begin position="248"/>
        <end position="268"/>
    </location>
</feature>
<comment type="caution">
    <text evidence="2">The sequence shown here is derived from an EMBL/GenBank/DDBJ whole genome shotgun (WGS) entry which is preliminary data.</text>
</comment>
<feature type="region of interest" description="Disordered" evidence="1">
    <location>
        <begin position="1"/>
        <end position="111"/>
    </location>
</feature>
<dbReference type="Proteomes" id="UP000550501">
    <property type="component" value="Unassembled WGS sequence"/>
</dbReference>
<dbReference type="NCBIfam" id="TIGR01965">
    <property type="entry name" value="VCBS_repeat"/>
    <property type="match status" value="1"/>
</dbReference>
<feature type="compositionally biased region" description="Polar residues" evidence="1">
    <location>
        <begin position="145"/>
        <end position="155"/>
    </location>
</feature>
<feature type="compositionally biased region" description="Polar residues" evidence="1">
    <location>
        <begin position="32"/>
        <end position="43"/>
    </location>
</feature>
<accession>A0A839PZX1</accession>
<evidence type="ECO:0000256" key="1">
    <source>
        <dbReference type="SAM" id="MobiDB-lite"/>
    </source>
</evidence>